<sequence>MWIGPRALDFIPAVQHLGIKLKGLKKERDAKRWCRKENEIEGTYHPFSRRESLLLPFRIPKSPLQIPNSYELQFEIEKVSWLSSAHLGSRQKTSPSKSLLFFPDPAHLFRILGIPLISLGSPI</sequence>
<dbReference type="EMBL" id="CACTIH010009140">
    <property type="protein sequence ID" value="CAA3025687.1"/>
    <property type="molecule type" value="Genomic_DNA"/>
</dbReference>
<comment type="caution">
    <text evidence="1">The sequence shown here is derived from an EMBL/GenBank/DDBJ whole genome shotgun (WGS) entry which is preliminary data.</text>
</comment>
<gene>
    <name evidence="1" type="ORF">OLEA9_A094136</name>
</gene>
<name>A0A8S0UY56_OLEEU</name>
<evidence type="ECO:0000313" key="1">
    <source>
        <dbReference type="EMBL" id="CAA3025687.1"/>
    </source>
</evidence>
<dbReference type="AlphaFoldDB" id="A0A8S0UY56"/>
<protein>
    <submittedName>
        <fullName evidence="1">Uncharacterized protein</fullName>
    </submittedName>
</protein>
<evidence type="ECO:0000313" key="2">
    <source>
        <dbReference type="Proteomes" id="UP000594638"/>
    </source>
</evidence>
<reference evidence="1 2" key="1">
    <citation type="submission" date="2019-12" db="EMBL/GenBank/DDBJ databases">
        <authorList>
            <person name="Alioto T."/>
            <person name="Alioto T."/>
            <person name="Gomez Garrido J."/>
        </authorList>
    </citation>
    <scope>NUCLEOTIDE SEQUENCE [LARGE SCALE GENOMIC DNA]</scope>
</reference>
<keyword evidence="2" id="KW-1185">Reference proteome</keyword>
<accession>A0A8S0UY56</accession>
<dbReference type="Gramene" id="OE9A094136T1">
    <property type="protein sequence ID" value="OE9A094136C1"/>
    <property type="gene ID" value="OE9A094136"/>
</dbReference>
<dbReference type="Proteomes" id="UP000594638">
    <property type="component" value="Unassembled WGS sequence"/>
</dbReference>
<proteinExistence type="predicted"/>
<organism evidence="1 2">
    <name type="scientific">Olea europaea subsp. europaea</name>
    <dbReference type="NCBI Taxonomy" id="158383"/>
    <lineage>
        <taxon>Eukaryota</taxon>
        <taxon>Viridiplantae</taxon>
        <taxon>Streptophyta</taxon>
        <taxon>Embryophyta</taxon>
        <taxon>Tracheophyta</taxon>
        <taxon>Spermatophyta</taxon>
        <taxon>Magnoliopsida</taxon>
        <taxon>eudicotyledons</taxon>
        <taxon>Gunneridae</taxon>
        <taxon>Pentapetalae</taxon>
        <taxon>asterids</taxon>
        <taxon>lamiids</taxon>
        <taxon>Lamiales</taxon>
        <taxon>Oleaceae</taxon>
        <taxon>Oleeae</taxon>
        <taxon>Olea</taxon>
    </lineage>
</organism>